<feature type="region of interest" description="Disordered" evidence="1">
    <location>
        <begin position="89"/>
        <end position="110"/>
    </location>
</feature>
<organism evidence="2 3">
    <name type="scientific">Terfezia boudieri ATCC MYA-4762</name>
    <dbReference type="NCBI Taxonomy" id="1051890"/>
    <lineage>
        <taxon>Eukaryota</taxon>
        <taxon>Fungi</taxon>
        <taxon>Dikarya</taxon>
        <taxon>Ascomycota</taxon>
        <taxon>Pezizomycotina</taxon>
        <taxon>Pezizomycetes</taxon>
        <taxon>Pezizales</taxon>
        <taxon>Pezizaceae</taxon>
        <taxon>Terfezia</taxon>
    </lineage>
</organism>
<sequence>MLGTYKHGVKKEDVDVMKEKLYERILEHIEAEGLRTTVNPEFKEAQMILKKYLNETIPYSCSLIKVLIRRSISNYFDYYNLKSTFTTPSPPTPITSSSSPPITSPPPPTRSPPIISTLMVTLMVITLTITSPIRSPPIISILTVTLTAITLTTTPPTRSLKGYGYNTNVFKRLYDVVERSFTV</sequence>
<evidence type="ECO:0000256" key="1">
    <source>
        <dbReference type="SAM" id="MobiDB-lite"/>
    </source>
</evidence>
<name>A0A3N4M2G5_9PEZI</name>
<accession>A0A3N4M2G5</accession>
<evidence type="ECO:0000313" key="3">
    <source>
        <dbReference type="Proteomes" id="UP000267821"/>
    </source>
</evidence>
<dbReference type="EMBL" id="ML121530">
    <property type="protein sequence ID" value="RPB28138.1"/>
    <property type="molecule type" value="Genomic_DNA"/>
</dbReference>
<gene>
    <name evidence="2" type="ORF">L211DRAFT_846099</name>
</gene>
<dbReference type="AlphaFoldDB" id="A0A3N4M2G5"/>
<reference evidence="2 3" key="1">
    <citation type="journal article" date="2018" name="Nat. Ecol. Evol.">
        <title>Pezizomycetes genomes reveal the molecular basis of ectomycorrhizal truffle lifestyle.</title>
        <authorList>
            <person name="Murat C."/>
            <person name="Payen T."/>
            <person name="Noel B."/>
            <person name="Kuo A."/>
            <person name="Morin E."/>
            <person name="Chen J."/>
            <person name="Kohler A."/>
            <person name="Krizsan K."/>
            <person name="Balestrini R."/>
            <person name="Da Silva C."/>
            <person name="Montanini B."/>
            <person name="Hainaut M."/>
            <person name="Levati E."/>
            <person name="Barry K.W."/>
            <person name="Belfiori B."/>
            <person name="Cichocki N."/>
            <person name="Clum A."/>
            <person name="Dockter R.B."/>
            <person name="Fauchery L."/>
            <person name="Guy J."/>
            <person name="Iotti M."/>
            <person name="Le Tacon F."/>
            <person name="Lindquist E.A."/>
            <person name="Lipzen A."/>
            <person name="Malagnac F."/>
            <person name="Mello A."/>
            <person name="Molinier V."/>
            <person name="Miyauchi S."/>
            <person name="Poulain J."/>
            <person name="Riccioni C."/>
            <person name="Rubini A."/>
            <person name="Sitrit Y."/>
            <person name="Splivallo R."/>
            <person name="Traeger S."/>
            <person name="Wang M."/>
            <person name="Zifcakova L."/>
            <person name="Wipf D."/>
            <person name="Zambonelli A."/>
            <person name="Paolocci F."/>
            <person name="Nowrousian M."/>
            <person name="Ottonello S."/>
            <person name="Baldrian P."/>
            <person name="Spatafora J.W."/>
            <person name="Henrissat B."/>
            <person name="Nagy L.G."/>
            <person name="Aury J.M."/>
            <person name="Wincker P."/>
            <person name="Grigoriev I.V."/>
            <person name="Bonfante P."/>
            <person name="Martin F.M."/>
        </authorList>
    </citation>
    <scope>NUCLEOTIDE SEQUENCE [LARGE SCALE GENOMIC DNA]</scope>
    <source>
        <strain evidence="2 3">ATCC MYA-4762</strain>
    </source>
</reference>
<evidence type="ECO:0000313" key="2">
    <source>
        <dbReference type="EMBL" id="RPB28138.1"/>
    </source>
</evidence>
<proteinExistence type="predicted"/>
<keyword evidence="3" id="KW-1185">Reference proteome</keyword>
<protein>
    <submittedName>
        <fullName evidence="2">Uncharacterized protein</fullName>
    </submittedName>
</protein>
<dbReference type="Proteomes" id="UP000267821">
    <property type="component" value="Unassembled WGS sequence"/>
</dbReference>
<dbReference type="InParanoid" id="A0A3N4M2G5"/>